<keyword evidence="5 8" id="KW-0067">ATP-binding</keyword>
<comment type="catalytic activity">
    <reaction evidence="7 8">
        <text>CMP + ATP = CDP + ADP</text>
        <dbReference type="Rhea" id="RHEA:11600"/>
        <dbReference type="ChEBI" id="CHEBI:30616"/>
        <dbReference type="ChEBI" id="CHEBI:58069"/>
        <dbReference type="ChEBI" id="CHEBI:60377"/>
        <dbReference type="ChEBI" id="CHEBI:456216"/>
        <dbReference type="EC" id="2.7.4.25"/>
    </reaction>
</comment>
<evidence type="ECO:0000256" key="2">
    <source>
        <dbReference type="ARBA" id="ARBA00022679"/>
    </source>
</evidence>
<organism evidence="10 11">
    <name type="scientific">Thiohalocapsa halophila</name>
    <dbReference type="NCBI Taxonomy" id="69359"/>
    <lineage>
        <taxon>Bacteria</taxon>
        <taxon>Pseudomonadati</taxon>
        <taxon>Pseudomonadota</taxon>
        <taxon>Gammaproteobacteria</taxon>
        <taxon>Chromatiales</taxon>
        <taxon>Chromatiaceae</taxon>
        <taxon>Thiohalocapsa</taxon>
    </lineage>
</organism>
<comment type="subcellular location">
    <subcellularLocation>
        <location evidence="8">Cytoplasm</location>
    </subcellularLocation>
</comment>
<evidence type="ECO:0000256" key="8">
    <source>
        <dbReference type="HAMAP-Rule" id="MF_00238"/>
    </source>
</evidence>
<dbReference type="GO" id="GO:0016301">
    <property type="term" value="F:kinase activity"/>
    <property type="evidence" value="ECO:0007669"/>
    <property type="project" value="UniProtKB-KW"/>
</dbReference>
<evidence type="ECO:0000259" key="9">
    <source>
        <dbReference type="Pfam" id="PF02224"/>
    </source>
</evidence>
<comment type="catalytic activity">
    <reaction evidence="6 8">
        <text>dCMP + ATP = dCDP + ADP</text>
        <dbReference type="Rhea" id="RHEA:25094"/>
        <dbReference type="ChEBI" id="CHEBI:30616"/>
        <dbReference type="ChEBI" id="CHEBI:57566"/>
        <dbReference type="ChEBI" id="CHEBI:58593"/>
        <dbReference type="ChEBI" id="CHEBI:456216"/>
        <dbReference type="EC" id="2.7.4.25"/>
    </reaction>
</comment>
<accession>A0ABS1CJA9</accession>
<proteinExistence type="inferred from homology"/>
<keyword evidence="8" id="KW-0963">Cytoplasm</keyword>
<dbReference type="InterPro" id="IPR011994">
    <property type="entry name" value="Cytidylate_kinase_dom"/>
</dbReference>
<gene>
    <name evidence="8" type="primary">cmk</name>
    <name evidence="10" type="ORF">CKO31_14950</name>
</gene>
<dbReference type="PANTHER" id="PTHR21299:SF2">
    <property type="entry name" value="CYTIDYLATE KINASE"/>
    <property type="match status" value="1"/>
</dbReference>
<feature type="binding site" evidence="8">
    <location>
        <begin position="15"/>
        <end position="23"/>
    </location>
    <ligand>
        <name>ATP</name>
        <dbReference type="ChEBI" id="CHEBI:30616"/>
    </ligand>
</feature>
<comment type="similarity">
    <text evidence="1 8">Belongs to the cytidylate kinase family. Type 1 subfamily.</text>
</comment>
<dbReference type="PANTHER" id="PTHR21299">
    <property type="entry name" value="CYTIDYLATE KINASE/PANTOATE-BETA-ALANINE LIGASE"/>
    <property type="match status" value="1"/>
</dbReference>
<protein>
    <recommendedName>
        <fullName evidence="8">Cytidylate kinase</fullName>
        <shortName evidence="8">CK</shortName>
        <ecNumber evidence="8">2.7.4.25</ecNumber>
    </recommendedName>
    <alternativeName>
        <fullName evidence="8">Cytidine monophosphate kinase</fullName>
        <shortName evidence="8">CMP kinase</shortName>
    </alternativeName>
</protein>
<reference evidence="10 11" key="1">
    <citation type="journal article" date="2020" name="Microorganisms">
        <title>Osmotic Adaptation and Compatible Solute Biosynthesis of Phototrophic Bacteria as Revealed from Genome Analyses.</title>
        <authorList>
            <person name="Imhoff J.F."/>
            <person name="Rahn T."/>
            <person name="Kunzel S."/>
            <person name="Keller A."/>
            <person name="Neulinger S.C."/>
        </authorList>
    </citation>
    <scope>NUCLEOTIDE SEQUENCE [LARGE SCALE GENOMIC DNA]</scope>
    <source>
        <strain evidence="10 11">DSM 6210</strain>
    </source>
</reference>
<evidence type="ECO:0000256" key="4">
    <source>
        <dbReference type="ARBA" id="ARBA00022777"/>
    </source>
</evidence>
<keyword evidence="2 8" id="KW-0808">Transferase</keyword>
<dbReference type="Gene3D" id="3.40.50.300">
    <property type="entry name" value="P-loop containing nucleotide triphosphate hydrolases"/>
    <property type="match status" value="1"/>
</dbReference>
<comment type="caution">
    <text evidence="10">The sequence shown here is derived from an EMBL/GenBank/DDBJ whole genome shotgun (WGS) entry which is preliminary data.</text>
</comment>
<dbReference type="HAMAP" id="MF_00238">
    <property type="entry name" value="Cytidyl_kinase_type1"/>
    <property type="match status" value="1"/>
</dbReference>
<evidence type="ECO:0000256" key="7">
    <source>
        <dbReference type="ARBA" id="ARBA00048478"/>
    </source>
</evidence>
<evidence type="ECO:0000256" key="6">
    <source>
        <dbReference type="ARBA" id="ARBA00047615"/>
    </source>
</evidence>
<evidence type="ECO:0000313" key="11">
    <source>
        <dbReference type="Proteomes" id="UP000748752"/>
    </source>
</evidence>
<keyword evidence="11" id="KW-1185">Reference proteome</keyword>
<dbReference type="NCBIfam" id="TIGR00017">
    <property type="entry name" value="cmk"/>
    <property type="match status" value="1"/>
</dbReference>
<dbReference type="InterPro" id="IPR003136">
    <property type="entry name" value="Cytidylate_kin"/>
</dbReference>
<dbReference type="InterPro" id="IPR027417">
    <property type="entry name" value="P-loop_NTPase"/>
</dbReference>
<evidence type="ECO:0000256" key="5">
    <source>
        <dbReference type="ARBA" id="ARBA00022840"/>
    </source>
</evidence>
<name>A0ABS1CJA9_9GAMM</name>
<evidence type="ECO:0000256" key="3">
    <source>
        <dbReference type="ARBA" id="ARBA00022741"/>
    </source>
</evidence>
<dbReference type="Proteomes" id="UP000748752">
    <property type="component" value="Unassembled WGS sequence"/>
</dbReference>
<keyword evidence="4 8" id="KW-0418">Kinase</keyword>
<dbReference type="Pfam" id="PF02224">
    <property type="entry name" value="Cytidylate_kin"/>
    <property type="match status" value="1"/>
</dbReference>
<dbReference type="EMBL" id="NRRV01000037">
    <property type="protein sequence ID" value="MBK1632011.1"/>
    <property type="molecule type" value="Genomic_DNA"/>
</dbReference>
<keyword evidence="3 8" id="KW-0547">Nucleotide-binding</keyword>
<feature type="domain" description="Cytidylate kinase" evidence="9">
    <location>
        <begin position="11"/>
        <end position="220"/>
    </location>
</feature>
<sequence>MGSDALPAPVITVDGPSGTGKGTIAGRLAALLGWHVLDTGALYRCVGLAAVQRGVALDDDAALGNLAQALSIRFDGERVLLEGVDVSTEIRTASAGEYASRVAAQPAVRRSLWRLQRDAVRPPGLVADGRDMGTVVFPEAPLKLYLDASPQVRADRRYKQLKDKGMDANLSDLARDLAERDRRDRERAASPLRPADDAVVIDTSGLGINAVLARVTDAVRDRLPDVWADSARA</sequence>
<dbReference type="SUPFAM" id="SSF52540">
    <property type="entry name" value="P-loop containing nucleoside triphosphate hydrolases"/>
    <property type="match status" value="1"/>
</dbReference>
<evidence type="ECO:0000313" key="10">
    <source>
        <dbReference type="EMBL" id="MBK1632011.1"/>
    </source>
</evidence>
<dbReference type="EC" id="2.7.4.25" evidence="8"/>
<evidence type="ECO:0000256" key="1">
    <source>
        <dbReference type="ARBA" id="ARBA00009427"/>
    </source>
</evidence>
<dbReference type="CDD" id="cd02020">
    <property type="entry name" value="CMPK"/>
    <property type="match status" value="1"/>
</dbReference>